<dbReference type="Gene3D" id="1.10.10.10">
    <property type="entry name" value="Winged helix-like DNA-binding domain superfamily/Winged helix DNA-binding domain"/>
    <property type="match status" value="1"/>
</dbReference>
<feature type="domain" description="HTH hxlR-type" evidence="4">
    <location>
        <begin position="2"/>
        <end position="101"/>
    </location>
</feature>
<evidence type="ECO:0000256" key="3">
    <source>
        <dbReference type="ARBA" id="ARBA00023163"/>
    </source>
</evidence>
<reference evidence="5 6" key="2">
    <citation type="submission" date="2016-06" db="EMBL/GenBank/DDBJ databases">
        <title>Pedobacter psychrophilus sp. nov., isolated from Antarctic fragmentary rock.</title>
        <authorList>
            <person name="Svec P."/>
        </authorList>
    </citation>
    <scope>NUCLEOTIDE SEQUENCE [LARGE SCALE GENOMIC DNA]</scope>
    <source>
        <strain evidence="5 6">CCM 8644</strain>
    </source>
</reference>
<proteinExistence type="predicted"/>
<gene>
    <name evidence="5" type="ORF">A5893_09495</name>
</gene>
<dbReference type="AlphaFoldDB" id="A0A179DGD1"/>
<keyword evidence="1" id="KW-0805">Transcription regulation</keyword>
<evidence type="ECO:0000256" key="2">
    <source>
        <dbReference type="ARBA" id="ARBA00023125"/>
    </source>
</evidence>
<dbReference type="PANTHER" id="PTHR33204:SF39">
    <property type="entry name" value="TRANSCRIPTIONAL REGULATORY PROTEIN"/>
    <property type="match status" value="1"/>
</dbReference>
<evidence type="ECO:0000256" key="1">
    <source>
        <dbReference type="ARBA" id="ARBA00023015"/>
    </source>
</evidence>
<keyword evidence="2" id="KW-0238">DNA-binding</keyword>
<name>A0A179DGD1_9SPHI</name>
<sequence length="116" mass="13390">MCPIRDIVARISDKWSVLAIYGLGGYGKLRFNELKHKIGDISQRMLTVTLRNLEADGLITRTIYPQVPPRVEYELTELGHSLMQQLQLFAEWATKNGPEIIYYREKANKVIKDRIA</sequence>
<comment type="caution">
    <text evidence="5">The sequence shown here is derived from an EMBL/GenBank/DDBJ whole genome shotgun (WGS) entry which is preliminary data.</text>
</comment>
<dbReference type="PROSITE" id="PS51118">
    <property type="entry name" value="HTH_HXLR"/>
    <property type="match status" value="1"/>
</dbReference>
<dbReference type="SUPFAM" id="SSF46785">
    <property type="entry name" value="Winged helix' DNA-binding domain"/>
    <property type="match status" value="1"/>
</dbReference>
<dbReference type="InterPro" id="IPR036388">
    <property type="entry name" value="WH-like_DNA-bd_sf"/>
</dbReference>
<protein>
    <submittedName>
        <fullName evidence="5">Transcriptional regulator</fullName>
    </submittedName>
</protein>
<dbReference type="GO" id="GO:0003677">
    <property type="term" value="F:DNA binding"/>
    <property type="evidence" value="ECO:0007669"/>
    <property type="project" value="UniProtKB-KW"/>
</dbReference>
<keyword evidence="6" id="KW-1185">Reference proteome</keyword>
<evidence type="ECO:0000313" key="6">
    <source>
        <dbReference type="Proteomes" id="UP000078459"/>
    </source>
</evidence>
<dbReference type="EMBL" id="LWHJ01000027">
    <property type="protein sequence ID" value="OAQ39944.1"/>
    <property type="molecule type" value="Genomic_DNA"/>
</dbReference>
<evidence type="ECO:0000259" key="4">
    <source>
        <dbReference type="PROSITE" id="PS51118"/>
    </source>
</evidence>
<dbReference type="STRING" id="1826909.A5893_09495"/>
<dbReference type="PANTHER" id="PTHR33204">
    <property type="entry name" value="TRANSCRIPTIONAL REGULATOR, MARR FAMILY"/>
    <property type="match status" value="1"/>
</dbReference>
<accession>A0A179DGD1</accession>
<keyword evidence="3" id="KW-0804">Transcription</keyword>
<organism evidence="5 6">
    <name type="scientific">Pedobacter psychrophilus</name>
    <dbReference type="NCBI Taxonomy" id="1826909"/>
    <lineage>
        <taxon>Bacteria</taxon>
        <taxon>Pseudomonadati</taxon>
        <taxon>Bacteroidota</taxon>
        <taxon>Sphingobacteriia</taxon>
        <taxon>Sphingobacteriales</taxon>
        <taxon>Sphingobacteriaceae</taxon>
        <taxon>Pedobacter</taxon>
    </lineage>
</organism>
<dbReference type="Pfam" id="PF01638">
    <property type="entry name" value="HxlR"/>
    <property type="match status" value="1"/>
</dbReference>
<evidence type="ECO:0000313" key="5">
    <source>
        <dbReference type="EMBL" id="OAQ39944.1"/>
    </source>
</evidence>
<reference evidence="5 6" key="1">
    <citation type="submission" date="2016-04" db="EMBL/GenBank/DDBJ databases">
        <authorList>
            <person name="Evans L.H."/>
            <person name="Alamgir A."/>
            <person name="Owens N."/>
            <person name="Weber N.D."/>
            <person name="Virtaneva K."/>
            <person name="Barbian K."/>
            <person name="Babar A."/>
            <person name="Rosenke K."/>
        </authorList>
    </citation>
    <scope>NUCLEOTIDE SEQUENCE [LARGE SCALE GENOMIC DNA]</scope>
    <source>
        <strain evidence="5 6">CCM 8644</strain>
    </source>
</reference>
<dbReference type="Proteomes" id="UP000078459">
    <property type="component" value="Unassembled WGS sequence"/>
</dbReference>
<dbReference type="InterPro" id="IPR036390">
    <property type="entry name" value="WH_DNA-bd_sf"/>
</dbReference>
<dbReference type="InterPro" id="IPR002577">
    <property type="entry name" value="HTH_HxlR"/>
</dbReference>